<feature type="domain" description="ATP-citrate synthase/succinyl-CoA ligase C-terminal" evidence="6">
    <location>
        <begin position="112"/>
        <end position="180"/>
    </location>
</feature>
<dbReference type="GO" id="GO:0042709">
    <property type="term" value="C:succinate-CoA ligase complex"/>
    <property type="evidence" value="ECO:0007669"/>
    <property type="project" value="TreeGrafter"/>
</dbReference>
<dbReference type="PANTHER" id="PTHR11815">
    <property type="entry name" value="SUCCINYL-COA SYNTHETASE BETA CHAIN"/>
    <property type="match status" value="1"/>
</dbReference>
<dbReference type="Gene3D" id="3.40.50.261">
    <property type="entry name" value="Succinyl-CoA synthetase domains"/>
    <property type="match status" value="1"/>
</dbReference>
<dbReference type="InterPro" id="IPR017866">
    <property type="entry name" value="Succ-CoA_synthase_bsu_CS"/>
</dbReference>
<dbReference type="GO" id="GO:0006104">
    <property type="term" value="P:succinyl-CoA metabolic process"/>
    <property type="evidence" value="ECO:0007669"/>
    <property type="project" value="TreeGrafter"/>
</dbReference>
<gene>
    <name evidence="8" type="ORF">LUA448_LOCUS28958</name>
</gene>
<dbReference type="SUPFAM" id="SSF56059">
    <property type="entry name" value="Glutathione synthetase ATP-binding domain-like"/>
    <property type="match status" value="1"/>
</dbReference>
<reference evidence="8" key="1">
    <citation type="submission" date="2021-02" db="EMBL/GenBank/DDBJ databases">
        <authorList>
            <person name="Nowell W R."/>
        </authorList>
    </citation>
    <scope>NUCLEOTIDE SEQUENCE</scope>
</reference>
<keyword evidence="4" id="KW-0547">Nucleotide-binding</keyword>
<keyword evidence="2" id="KW-0816">Tricarboxylic acid cycle</keyword>
<evidence type="ECO:0000256" key="4">
    <source>
        <dbReference type="ARBA" id="ARBA00022741"/>
    </source>
</evidence>
<evidence type="ECO:0000256" key="3">
    <source>
        <dbReference type="ARBA" id="ARBA00022598"/>
    </source>
</evidence>
<keyword evidence="3" id="KW-0436">Ligase</keyword>
<evidence type="ECO:0000259" key="6">
    <source>
        <dbReference type="Pfam" id="PF00549"/>
    </source>
</evidence>
<dbReference type="EMBL" id="CAJNYD010004085">
    <property type="protein sequence ID" value="CAF3571061.1"/>
    <property type="molecule type" value="Genomic_DNA"/>
</dbReference>
<name>A0A818L4Q8_9BILA</name>
<sequence length="224" mass="24077">MSMFLWDYFKEVGIRVAESVDQAYQIAPSHELSNDLVVKAQILAGGRGKGSFGSGLKGGVKTTYSINVDDSLEFRQHAVFDLKDNVQSDWRDAKAQESNQNYIGLDGEIGCLVNGAGLAMATMDIIKLHGGSPANFLDVAGGTSAAQVEDAFELITADPRVQAIFVNIFWGTRIDDAKAILANSQFKILACDDLDDGARLVVKLAQIVSLARLAAIAVPFELPI</sequence>
<dbReference type="InterPro" id="IPR013650">
    <property type="entry name" value="ATP-grasp_succ-CoA_synth-type"/>
</dbReference>
<dbReference type="Gene3D" id="3.30.1490.20">
    <property type="entry name" value="ATP-grasp fold, A domain"/>
    <property type="match status" value="1"/>
</dbReference>
<dbReference type="Pfam" id="PF00549">
    <property type="entry name" value="Ligase_CoA"/>
    <property type="match status" value="1"/>
</dbReference>
<accession>A0A818L4Q8</accession>
<dbReference type="InterPro" id="IPR016102">
    <property type="entry name" value="Succinyl-CoA_synth-like"/>
</dbReference>
<dbReference type="InterPro" id="IPR013815">
    <property type="entry name" value="ATP_grasp_subdomain_1"/>
</dbReference>
<feature type="domain" description="ATP-grasp fold succinyl-CoA synthetase-type" evidence="7">
    <location>
        <begin position="15"/>
        <end position="66"/>
    </location>
</feature>
<dbReference type="Pfam" id="PF08442">
    <property type="entry name" value="ATP-grasp_2"/>
    <property type="match status" value="1"/>
</dbReference>
<evidence type="ECO:0000256" key="2">
    <source>
        <dbReference type="ARBA" id="ARBA00022532"/>
    </source>
</evidence>
<dbReference type="GO" id="GO:0006099">
    <property type="term" value="P:tricarboxylic acid cycle"/>
    <property type="evidence" value="ECO:0007669"/>
    <property type="project" value="UniProtKB-UniPathway"/>
</dbReference>
<evidence type="ECO:0000313" key="9">
    <source>
        <dbReference type="Proteomes" id="UP000663833"/>
    </source>
</evidence>
<dbReference type="GO" id="GO:0005739">
    <property type="term" value="C:mitochondrion"/>
    <property type="evidence" value="ECO:0007669"/>
    <property type="project" value="TreeGrafter"/>
</dbReference>
<keyword evidence="5" id="KW-0067">ATP-binding</keyword>
<evidence type="ECO:0000313" key="8">
    <source>
        <dbReference type="EMBL" id="CAF3571061.1"/>
    </source>
</evidence>
<dbReference type="PANTHER" id="PTHR11815:SF1">
    <property type="entry name" value="SUCCINATE--COA LIGASE [ADP-FORMING] SUBUNIT BETA, MITOCHONDRIAL"/>
    <property type="match status" value="1"/>
</dbReference>
<comment type="pathway">
    <text evidence="1">Carbohydrate metabolism; tricarboxylic acid cycle; succinate from succinyl-CoA (ligase route): step 1/1.</text>
</comment>
<dbReference type="Proteomes" id="UP000663833">
    <property type="component" value="Unassembled WGS sequence"/>
</dbReference>
<evidence type="ECO:0000256" key="1">
    <source>
        <dbReference type="ARBA" id="ARBA00005064"/>
    </source>
</evidence>
<dbReference type="PROSITE" id="PS01217">
    <property type="entry name" value="SUCCINYL_COA_LIG_3"/>
    <property type="match status" value="1"/>
</dbReference>
<protein>
    <submittedName>
        <fullName evidence="8">Uncharacterized protein</fullName>
    </submittedName>
</protein>
<dbReference type="GO" id="GO:0004775">
    <property type="term" value="F:succinate-CoA ligase (ADP-forming) activity"/>
    <property type="evidence" value="ECO:0007669"/>
    <property type="project" value="TreeGrafter"/>
</dbReference>
<dbReference type="UniPathway" id="UPA00223">
    <property type="reaction ID" value="UER00999"/>
</dbReference>
<dbReference type="GO" id="GO:0005524">
    <property type="term" value="F:ATP binding"/>
    <property type="evidence" value="ECO:0007669"/>
    <property type="project" value="UniProtKB-KW"/>
</dbReference>
<evidence type="ECO:0000256" key="5">
    <source>
        <dbReference type="ARBA" id="ARBA00022840"/>
    </source>
</evidence>
<dbReference type="SUPFAM" id="SSF52210">
    <property type="entry name" value="Succinyl-CoA synthetase domains"/>
    <property type="match status" value="1"/>
</dbReference>
<dbReference type="AlphaFoldDB" id="A0A818L4Q8"/>
<proteinExistence type="predicted"/>
<organism evidence="8 9">
    <name type="scientific">Rotaria socialis</name>
    <dbReference type="NCBI Taxonomy" id="392032"/>
    <lineage>
        <taxon>Eukaryota</taxon>
        <taxon>Metazoa</taxon>
        <taxon>Spiralia</taxon>
        <taxon>Gnathifera</taxon>
        <taxon>Rotifera</taxon>
        <taxon>Eurotatoria</taxon>
        <taxon>Bdelloidea</taxon>
        <taxon>Philodinida</taxon>
        <taxon>Philodinidae</taxon>
        <taxon>Rotaria</taxon>
    </lineage>
</organism>
<dbReference type="InterPro" id="IPR005811">
    <property type="entry name" value="SUCC_ACL_C"/>
</dbReference>
<comment type="caution">
    <text evidence="8">The sequence shown here is derived from an EMBL/GenBank/DDBJ whole genome shotgun (WGS) entry which is preliminary data.</text>
</comment>
<evidence type="ECO:0000259" key="7">
    <source>
        <dbReference type="Pfam" id="PF08442"/>
    </source>
</evidence>